<keyword evidence="2" id="KW-0812">Transmembrane</keyword>
<gene>
    <name evidence="4" type="ORF">WJX73_007685</name>
</gene>
<accession>A0AAW1NVM7</accession>
<dbReference type="AlphaFoldDB" id="A0AAW1NVM7"/>
<feature type="region of interest" description="Disordered" evidence="1">
    <location>
        <begin position="1"/>
        <end position="27"/>
    </location>
</feature>
<dbReference type="Proteomes" id="UP001465755">
    <property type="component" value="Unassembled WGS sequence"/>
</dbReference>
<keyword evidence="5" id="KW-1185">Reference proteome</keyword>
<feature type="transmembrane region" description="Helical" evidence="2">
    <location>
        <begin position="89"/>
        <end position="107"/>
    </location>
</feature>
<sequence>MGIAKGPTGDYNNVFDPQPSAPPVQHQAAVGIPAYSTSPPVSSANEFFSPPDQDRPVFIGATIGHAPIALHCGTCGYRGPTTIRGKRGWFHYMAGMMTLGIVLLTHLCMDTAHHCPSCNKQVAVAKLM</sequence>
<evidence type="ECO:0000259" key="3">
    <source>
        <dbReference type="SMART" id="SM00714"/>
    </source>
</evidence>
<dbReference type="InterPro" id="IPR006629">
    <property type="entry name" value="LITAF"/>
</dbReference>
<feature type="domain" description="LITAF" evidence="3">
    <location>
        <begin position="67"/>
        <end position="127"/>
    </location>
</feature>
<protein>
    <recommendedName>
        <fullName evidence="3">LITAF domain-containing protein</fullName>
    </recommendedName>
</protein>
<evidence type="ECO:0000313" key="4">
    <source>
        <dbReference type="EMBL" id="KAK9797450.1"/>
    </source>
</evidence>
<proteinExistence type="predicted"/>
<organism evidence="4 5">
    <name type="scientific">Symbiochloris irregularis</name>
    <dbReference type="NCBI Taxonomy" id="706552"/>
    <lineage>
        <taxon>Eukaryota</taxon>
        <taxon>Viridiplantae</taxon>
        <taxon>Chlorophyta</taxon>
        <taxon>core chlorophytes</taxon>
        <taxon>Trebouxiophyceae</taxon>
        <taxon>Trebouxiales</taxon>
        <taxon>Trebouxiaceae</taxon>
        <taxon>Symbiochloris</taxon>
    </lineage>
</organism>
<evidence type="ECO:0000313" key="5">
    <source>
        <dbReference type="Proteomes" id="UP001465755"/>
    </source>
</evidence>
<dbReference type="EMBL" id="JALJOQ010000106">
    <property type="protein sequence ID" value="KAK9797450.1"/>
    <property type="molecule type" value="Genomic_DNA"/>
</dbReference>
<dbReference type="SMART" id="SM00714">
    <property type="entry name" value="LITAF"/>
    <property type="match status" value="1"/>
</dbReference>
<evidence type="ECO:0000256" key="2">
    <source>
        <dbReference type="SAM" id="Phobius"/>
    </source>
</evidence>
<evidence type="ECO:0000256" key="1">
    <source>
        <dbReference type="SAM" id="MobiDB-lite"/>
    </source>
</evidence>
<comment type="caution">
    <text evidence="4">The sequence shown here is derived from an EMBL/GenBank/DDBJ whole genome shotgun (WGS) entry which is preliminary data.</text>
</comment>
<name>A0AAW1NVM7_9CHLO</name>
<keyword evidence="2" id="KW-1133">Transmembrane helix</keyword>
<keyword evidence="2" id="KW-0472">Membrane</keyword>
<reference evidence="4 5" key="1">
    <citation type="journal article" date="2024" name="Nat. Commun.">
        <title>Phylogenomics reveals the evolutionary origins of lichenization in chlorophyte algae.</title>
        <authorList>
            <person name="Puginier C."/>
            <person name="Libourel C."/>
            <person name="Otte J."/>
            <person name="Skaloud P."/>
            <person name="Haon M."/>
            <person name="Grisel S."/>
            <person name="Petersen M."/>
            <person name="Berrin J.G."/>
            <person name="Delaux P.M."/>
            <person name="Dal Grande F."/>
            <person name="Keller J."/>
        </authorList>
    </citation>
    <scope>NUCLEOTIDE SEQUENCE [LARGE SCALE GENOMIC DNA]</scope>
    <source>
        <strain evidence="4 5">SAG 2036</strain>
    </source>
</reference>
<dbReference type="Pfam" id="PF10601">
    <property type="entry name" value="zf-LITAF-like"/>
    <property type="match status" value="1"/>
</dbReference>